<proteinExistence type="predicted"/>
<dbReference type="InterPro" id="IPR008254">
    <property type="entry name" value="Flavodoxin/NO_synth"/>
</dbReference>
<dbReference type="Pfam" id="PF12682">
    <property type="entry name" value="Flavodoxin_4"/>
    <property type="match status" value="1"/>
</dbReference>
<feature type="domain" description="Flavodoxin-like" evidence="1">
    <location>
        <begin position="33"/>
        <end position="164"/>
    </location>
</feature>
<dbReference type="Proteomes" id="UP000612282">
    <property type="component" value="Unassembled WGS sequence"/>
</dbReference>
<dbReference type="EMBL" id="BOMG01000097">
    <property type="protein sequence ID" value="GID59544.1"/>
    <property type="molecule type" value="Genomic_DNA"/>
</dbReference>
<organism evidence="2 3">
    <name type="scientific">Actinoplanes couchii</name>
    <dbReference type="NCBI Taxonomy" id="403638"/>
    <lineage>
        <taxon>Bacteria</taxon>
        <taxon>Bacillati</taxon>
        <taxon>Actinomycetota</taxon>
        <taxon>Actinomycetes</taxon>
        <taxon>Micromonosporales</taxon>
        <taxon>Micromonosporaceae</taxon>
        <taxon>Actinoplanes</taxon>
    </lineage>
</organism>
<dbReference type="PANTHER" id="PTHR39201">
    <property type="entry name" value="EXPORTED PROTEIN-RELATED"/>
    <property type="match status" value="1"/>
</dbReference>
<evidence type="ECO:0000313" key="3">
    <source>
        <dbReference type="Proteomes" id="UP000612282"/>
    </source>
</evidence>
<accession>A0ABQ3XM05</accession>
<dbReference type="SUPFAM" id="SSF52218">
    <property type="entry name" value="Flavoproteins"/>
    <property type="match status" value="1"/>
</dbReference>
<dbReference type="PANTHER" id="PTHR39201:SF1">
    <property type="entry name" value="FLAVODOXIN-LIKE DOMAIN-CONTAINING PROTEIN"/>
    <property type="match status" value="1"/>
</dbReference>
<sequence length="181" mass="19492">MTASAAGRRVLLAYFSRAGENYHNGGRRMLEVGNTEVVAEMIREALGCDVFRIEAAQPYPREYDPTVARNVREQDAGARPAIAAALPSLAAYDTVILGSPIWNVRPPMIMTTFTEAFDFTGTTVFPLTTHAMSGLGRAVEDYTASCRGATLGEALAIRGEQAADSGPDVEAWLRRISLLPG</sequence>
<reference evidence="2 3" key="1">
    <citation type="submission" date="2021-01" db="EMBL/GenBank/DDBJ databases">
        <title>Whole genome shotgun sequence of Actinoplanes couchii NBRC 106145.</title>
        <authorList>
            <person name="Komaki H."/>
            <person name="Tamura T."/>
        </authorList>
    </citation>
    <scope>NUCLEOTIDE SEQUENCE [LARGE SCALE GENOMIC DNA]</scope>
    <source>
        <strain evidence="2 3">NBRC 106145</strain>
    </source>
</reference>
<protein>
    <recommendedName>
        <fullName evidence="1">Flavodoxin-like domain-containing protein</fullName>
    </recommendedName>
</protein>
<name>A0ABQ3XM05_9ACTN</name>
<comment type="caution">
    <text evidence="2">The sequence shown here is derived from an EMBL/GenBank/DDBJ whole genome shotgun (WGS) entry which is preliminary data.</text>
</comment>
<evidence type="ECO:0000313" key="2">
    <source>
        <dbReference type="EMBL" id="GID59544.1"/>
    </source>
</evidence>
<keyword evidence="3" id="KW-1185">Reference proteome</keyword>
<gene>
    <name evidence="2" type="ORF">Aco03nite_079480</name>
</gene>
<evidence type="ECO:0000259" key="1">
    <source>
        <dbReference type="Pfam" id="PF12682"/>
    </source>
</evidence>
<dbReference type="InterPro" id="IPR029039">
    <property type="entry name" value="Flavoprotein-like_sf"/>
</dbReference>
<dbReference type="RefSeq" id="WP_203805720.1">
    <property type="nucleotide sequence ID" value="NZ_BAAAQE010000112.1"/>
</dbReference>
<dbReference type="Gene3D" id="3.40.50.360">
    <property type="match status" value="1"/>
</dbReference>